<comment type="caution">
    <text evidence="3">The sequence shown here is derived from an EMBL/GenBank/DDBJ whole genome shotgun (WGS) entry which is preliminary data.</text>
</comment>
<protein>
    <submittedName>
        <fullName evidence="3">VanZ family protein</fullName>
    </submittedName>
</protein>
<feature type="transmembrane region" description="Helical" evidence="1">
    <location>
        <begin position="44"/>
        <end position="65"/>
    </location>
</feature>
<keyword evidence="1" id="KW-0812">Transmembrane</keyword>
<evidence type="ECO:0000256" key="1">
    <source>
        <dbReference type="SAM" id="Phobius"/>
    </source>
</evidence>
<keyword evidence="1" id="KW-1133">Transmembrane helix</keyword>
<sequence>MGEVWRAWGDVLTVWAVGVPLLVAATAVLVRVRVRQGRPRREALRWSVAEAAIVGGTLPWVWMILTPTAGPGGVSLVPLRDLVATLGSAPSTVVVQVGANLVLFVPLGFCLPLRLPRWAGVARMTLLGAAVSASLESAQYVLGLGRVSSVDDVLMNAAGAGLGACAARLHVARREAGRAYSSRLLLRLGGSGGLG</sequence>
<feature type="domain" description="VanZ-like" evidence="2">
    <location>
        <begin position="60"/>
        <end position="169"/>
    </location>
</feature>
<proteinExistence type="predicted"/>
<keyword evidence="4" id="KW-1185">Reference proteome</keyword>
<dbReference type="Proteomes" id="UP001165378">
    <property type="component" value="Unassembled WGS sequence"/>
</dbReference>
<dbReference type="InterPro" id="IPR006976">
    <property type="entry name" value="VanZ-like"/>
</dbReference>
<dbReference type="AlphaFoldDB" id="A0AA41U660"/>
<feature type="transmembrane region" description="Helical" evidence="1">
    <location>
        <begin position="12"/>
        <end position="32"/>
    </location>
</feature>
<organism evidence="3 4">
    <name type="scientific">Yinghuangia soli</name>
    <dbReference type="NCBI Taxonomy" id="2908204"/>
    <lineage>
        <taxon>Bacteria</taxon>
        <taxon>Bacillati</taxon>
        <taxon>Actinomycetota</taxon>
        <taxon>Actinomycetes</taxon>
        <taxon>Kitasatosporales</taxon>
        <taxon>Streptomycetaceae</taxon>
        <taxon>Yinghuangia</taxon>
    </lineage>
</organism>
<evidence type="ECO:0000313" key="4">
    <source>
        <dbReference type="Proteomes" id="UP001165378"/>
    </source>
</evidence>
<dbReference type="RefSeq" id="WP_235057381.1">
    <property type="nucleotide sequence ID" value="NZ_JAKFHA010000036.1"/>
</dbReference>
<keyword evidence="1" id="KW-0472">Membrane</keyword>
<accession>A0AA41U660</accession>
<name>A0AA41U660_9ACTN</name>
<dbReference type="Pfam" id="PF04892">
    <property type="entry name" value="VanZ"/>
    <property type="match status" value="1"/>
</dbReference>
<evidence type="ECO:0000313" key="3">
    <source>
        <dbReference type="EMBL" id="MCF2532607.1"/>
    </source>
</evidence>
<evidence type="ECO:0000259" key="2">
    <source>
        <dbReference type="Pfam" id="PF04892"/>
    </source>
</evidence>
<dbReference type="PANTHER" id="PTHR36834:SF1">
    <property type="entry name" value="INTEGRAL MEMBRANE PROTEIN"/>
    <property type="match status" value="1"/>
</dbReference>
<gene>
    <name evidence="3" type="ORF">LZ495_36100</name>
</gene>
<reference evidence="3" key="1">
    <citation type="submission" date="2022-01" db="EMBL/GenBank/DDBJ databases">
        <title>Genome-Based Taxonomic Classification of the Phylum Actinobacteria.</title>
        <authorList>
            <person name="Gao Y."/>
        </authorList>
    </citation>
    <scope>NUCLEOTIDE SEQUENCE</scope>
    <source>
        <strain evidence="3">KLBMP 8922</strain>
    </source>
</reference>
<dbReference type="PANTHER" id="PTHR36834">
    <property type="entry name" value="MEMBRANE PROTEIN-RELATED"/>
    <property type="match status" value="1"/>
</dbReference>
<feature type="transmembrane region" description="Helical" evidence="1">
    <location>
        <begin position="85"/>
        <end position="109"/>
    </location>
</feature>
<dbReference type="EMBL" id="JAKFHA010000036">
    <property type="protein sequence ID" value="MCF2532607.1"/>
    <property type="molecule type" value="Genomic_DNA"/>
</dbReference>
<dbReference type="InterPro" id="IPR053150">
    <property type="entry name" value="Teicoplanin_resist-assoc"/>
</dbReference>